<gene>
    <name evidence="1" type="ORF">ACFQ2K_27090</name>
</gene>
<reference evidence="2" key="1">
    <citation type="journal article" date="2019" name="Int. J. Syst. Evol. Microbiol.">
        <title>The Global Catalogue of Microorganisms (GCM) 10K type strain sequencing project: providing services to taxonomists for standard genome sequencing and annotation.</title>
        <authorList>
            <consortium name="The Broad Institute Genomics Platform"/>
            <consortium name="The Broad Institute Genome Sequencing Center for Infectious Disease"/>
            <person name="Wu L."/>
            <person name="Ma J."/>
        </authorList>
    </citation>
    <scope>NUCLEOTIDE SEQUENCE [LARGE SCALE GENOMIC DNA]</scope>
    <source>
        <strain evidence="2">JCM 12607</strain>
    </source>
</reference>
<sequence length="269" mass="28429">MGDAVLDATLLMGVHGVLTRHPWLTPPEGGSGSGVAEDVSEAEDVDVFGLAVNRAEAYGWSSTLLGAGMELGGSRWGHNDAGEDWTQDGRVREIGWLQVDVPSGLNRQRLPVLPVATVLGDVLRQVGDVRVTGVHTVAPVHLAPDPAAALLYAAYWYELADPGAARDVTVTVSGREAGLPGRGGRVRDEALACAYDRMAVEPESTAVNLPGLSRSPTGEVQTEGMRRALAFRCRVPVWSLDAAAWITEVFVEALRATGTAEPVLITVSC</sequence>
<protein>
    <submittedName>
        <fullName evidence="1">Uncharacterized protein</fullName>
    </submittedName>
</protein>
<keyword evidence="2" id="KW-1185">Reference proteome</keyword>
<evidence type="ECO:0000313" key="1">
    <source>
        <dbReference type="EMBL" id="MFD0625857.1"/>
    </source>
</evidence>
<accession>A0ABW2WZR1</accession>
<proteinExistence type="predicted"/>
<organism evidence="1 2">
    <name type="scientific">Streptomyces sanglieri</name>
    <dbReference type="NCBI Taxonomy" id="193460"/>
    <lineage>
        <taxon>Bacteria</taxon>
        <taxon>Bacillati</taxon>
        <taxon>Actinomycetota</taxon>
        <taxon>Actinomycetes</taxon>
        <taxon>Kitasatosporales</taxon>
        <taxon>Streptomycetaceae</taxon>
        <taxon>Streptomyces</taxon>
    </lineage>
</organism>
<dbReference type="EMBL" id="JBHTGL010000008">
    <property type="protein sequence ID" value="MFD0625857.1"/>
    <property type="molecule type" value="Genomic_DNA"/>
</dbReference>
<comment type="caution">
    <text evidence="1">The sequence shown here is derived from an EMBL/GenBank/DDBJ whole genome shotgun (WGS) entry which is preliminary data.</text>
</comment>
<dbReference type="Proteomes" id="UP001596915">
    <property type="component" value="Unassembled WGS sequence"/>
</dbReference>
<name>A0ABW2WZR1_9ACTN</name>
<evidence type="ECO:0000313" key="2">
    <source>
        <dbReference type="Proteomes" id="UP001596915"/>
    </source>
</evidence>